<evidence type="ECO:0000256" key="1">
    <source>
        <dbReference type="ARBA" id="ARBA00004683"/>
    </source>
</evidence>
<proteinExistence type="predicted"/>
<dbReference type="PANTHER" id="PTHR36837:SF2">
    <property type="entry name" value="POLY(3-HYDROXYALKANOATE) POLYMERASE SUBUNIT PHAC"/>
    <property type="match status" value="1"/>
</dbReference>
<dbReference type="RefSeq" id="WP_092218699.1">
    <property type="nucleotide sequence ID" value="NZ_FNJI01000001.1"/>
</dbReference>
<evidence type="ECO:0000256" key="6">
    <source>
        <dbReference type="ARBA" id="ARBA00033356"/>
    </source>
</evidence>
<dbReference type="OrthoDB" id="9767934at2"/>
<dbReference type="InterPro" id="IPR000073">
    <property type="entry name" value="AB_hydrolase_1"/>
</dbReference>
<keyword evidence="4" id="KW-0583">PHB biosynthesis</keyword>
<dbReference type="EMBL" id="FNJI01000001">
    <property type="protein sequence ID" value="SDO37617.1"/>
    <property type="molecule type" value="Genomic_DNA"/>
</dbReference>
<dbReference type="STRING" id="91360.SAMN05660330_00113"/>
<keyword evidence="9" id="KW-1185">Reference proteome</keyword>
<evidence type="ECO:0000256" key="4">
    <source>
        <dbReference type="ARBA" id="ARBA00022752"/>
    </source>
</evidence>
<dbReference type="GO" id="GO:0016746">
    <property type="term" value="F:acyltransferase activity"/>
    <property type="evidence" value="ECO:0007669"/>
    <property type="project" value="UniProtKB-KW"/>
</dbReference>
<feature type="domain" description="AB hydrolase-1" evidence="7">
    <location>
        <begin position="70"/>
        <end position="333"/>
    </location>
</feature>
<dbReference type="NCBIfam" id="TIGR01836">
    <property type="entry name" value="PHA_synth_III_C"/>
    <property type="match status" value="1"/>
</dbReference>
<evidence type="ECO:0000256" key="3">
    <source>
        <dbReference type="ARBA" id="ARBA00022679"/>
    </source>
</evidence>
<dbReference type="PANTHER" id="PTHR36837">
    <property type="entry name" value="POLY(3-HYDROXYALKANOATE) POLYMERASE SUBUNIT PHAC"/>
    <property type="match status" value="1"/>
</dbReference>
<keyword evidence="5" id="KW-0012">Acyltransferase</keyword>
<dbReference type="InterPro" id="IPR051321">
    <property type="entry name" value="PHA/PHB_synthase"/>
</dbReference>
<dbReference type="InterPro" id="IPR029058">
    <property type="entry name" value="AB_hydrolase_fold"/>
</dbReference>
<evidence type="ECO:0000256" key="5">
    <source>
        <dbReference type="ARBA" id="ARBA00023315"/>
    </source>
</evidence>
<sequence>MSQVEIPVDLILQKIDEERHAATSKLKKGFGVLTGELDTDISTTPYETVYSEDRVKLKHYIPEKIRCRTPLVIIYALINRETMLDLQPGRSVVELLLKEGIEVYMIDWGYPTRKDQYQTIDDHVNGYIANIVEHICAAKEVDKVNIMGICMGGVFSIIYTALHPHRVRNLVTTVTPTNFETDKGLLNVWMKQTDAQVLGDAYANMPGDIMNLGFLLLNPARLMIDKYVGFLQNIDDKNYIENFIRMEKWIFDSPDVPAATFKQFIVDFYKKNLLIQSRLEIGGKRVDLKKITVPILNFYGQFDHLVPPEACDRFTSEIGSTDKEDICLKTGHIGIYVSSKCQKEFVPKIAHWLSQRDN</sequence>
<evidence type="ECO:0000313" key="8">
    <source>
        <dbReference type="EMBL" id="SDO37617.1"/>
    </source>
</evidence>
<comment type="pathway">
    <text evidence="1">Biopolymer metabolism; poly-(R)-3-hydroxybutanoate biosynthesis.</text>
</comment>
<dbReference type="AlphaFoldDB" id="A0A1H0J1J5"/>
<evidence type="ECO:0000313" key="9">
    <source>
        <dbReference type="Proteomes" id="UP000199073"/>
    </source>
</evidence>
<reference evidence="8 9" key="1">
    <citation type="submission" date="2016-10" db="EMBL/GenBank/DDBJ databases">
        <authorList>
            <person name="de Groot N.N."/>
        </authorList>
    </citation>
    <scope>NUCLEOTIDE SEQUENCE [LARGE SCALE GENOMIC DNA]</scope>
    <source>
        <strain evidence="8 9">DSM 12130</strain>
    </source>
</reference>
<gene>
    <name evidence="8" type="ORF">SAMN05660330_00113</name>
</gene>
<organism evidence="8 9">
    <name type="scientific">Desulforhopalus singaporensis</name>
    <dbReference type="NCBI Taxonomy" id="91360"/>
    <lineage>
        <taxon>Bacteria</taxon>
        <taxon>Pseudomonadati</taxon>
        <taxon>Thermodesulfobacteriota</taxon>
        <taxon>Desulfobulbia</taxon>
        <taxon>Desulfobulbales</taxon>
        <taxon>Desulfocapsaceae</taxon>
        <taxon>Desulforhopalus</taxon>
    </lineage>
</organism>
<accession>A0A1H0J1J5</accession>
<evidence type="ECO:0000256" key="2">
    <source>
        <dbReference type="ARBA" id="ARBA00019065"/>
    </source>
</evidence>
<dbReference type="InterPro" id="IPR010125">
    <property type="entry name" value="PHA_synth_III_C"/>
</dbReference>
<dbReference type="Pfam" id="PF00561">
    <property type="entry name" value="Abhydrolase_1"/>
    <property type="match status" value="1"/>
</dbReference>
<dbReference type="Gene3D" id="3.40.50.1820">
    <property type="entry name" value="alpha/beta hydrolase"/>
    <property type="match status" value="1"/>
</dbReference>
<dbReference type="SUPFAM" id="SSF53474">
    <property type="entry name" value="alpha/beta-Hydrolases"/>
    <property type="match status" value="1"/>
</dbReference>
<keyword evidence="3" id="KW-0808">Transferase</keyword>
<dbReference type="GO" id="GO:0042619">
    <property type="term" value="P:poly-hydroxybutyrate biosynthetic process"/>
    <property type="evidence" value="ECO:0007669"/>
    <property type="project" value="UniProtKB-KW"/>
</dbReference>
<name>A0A1H0J1J5_9BACT</name>
<protein>
    <recommendedName>
        <fullName evidence="2">Poly(3-hydroxyalkanoate) polymerase subunit PhaC</fullName>
    </recommendedName>
    <alternativeName>
        <fullName evidence="6">PHB synthase subunit PhaC</fullName>
    </alternativeName>
</protein>
<dbReference type="Proteomes" id="UP000199073">
    <property type="component" value="Unassembled WGS sequence"/>
</dbReference>
<dbReference type="UniPathway" id="UPA00917"/>
<evidence type="ECO:0000259" key="7">
    <source>
        <dbReference type="Pfam" id="PF00561"/>
    </source>
</evidence>